<dbReference type="Proteomes" id="UP000599391">
    <property type="component" value="Unassembled WGS sequence"/>
</dbReference>
<evidence type="ECO:0000313" key="2">
    <source>
        <dbReference type="Proteomes" id="UP000599391"/>
    </source>
</evidence>
<dbReference type="AlphaFoldDB" id="A0A8J7L4T2"/>
<organism evidence="1 2">
    <name type="scientific">Atlanticothrix silvestris CENA357</name>
    <dbReference type="NCBI Taxonomy" id="1725252"/>
    <lineage>
        <taxon>Bacteria</taxon>
        <taxon>Bacillati</taxon>
        <taxon>Cyanobacteriota</taxon>
        <taxon>Cyanophyceae</taxon>
        <taxon>Nostocales</taxon>
        <taxon>Nodulariaceae</taxon>
        <taxon>Atlanticothrix</taxon>
        <taxon>Atlanticothrix silvestris</taxon>
    </lineage>
</organism>
<dbReference type="RefSeq" id="WP_214438652.1">
    <property type="nucleotide sequence ID" value="NZ_JAECZB010000013.1"/>
</dbReference>
<reference evidence="1 2" key="1">
    <citation type="journal article" date="2021" name="Int. J. Syst. Evol. Microbiol.">
        <title>Amazonocrinis nigriterrae gen. nov., sp. nov., Atlanticothrix silvestris gen. nov., sp. nov. and Dendronalium phyllosphericum gen. nov., sp. nov., nostocacean cyanobacteria from Brazilian environments.</title>
        <authorList>
            <person name="Alvarenga D.O."/>
            <person name="Andreote A.P.D."/>
            <person name="Branco L.H.Z."/>
            <person name="Delbaje E."/>
            <person name="Cruz R.B."/>
            <person name="Varani A.M."/>
            <person name="Fiore M.F."/>
        </authorList>
    </citation>
    <scope>NUCLEOTIDE SEQUENCE [LARGE SCALE GENOMIC DNA]</scope>
    <source>
        <strain evidence="1 2">CENA357</strain>
    </source>
</reference>
<keyword evidence="2" id="KW-1185">Reference proteome</keyword>
<name>A0A8J7L4T2_9CYAN</name>
<dbReference type="EMBL" id="JAECZB010000013">
    <property type="protein sequence ID" value="MBH8552337.1"/>
    <property type="molecule type" value="Genomic_DNA"/>
</dbReference>
<evidence type="ECO:0000313" key="1">
    <source>
        <dbReference type="EMBL" id="MBH8552337.1"/>
    </source>
</evidence>
<comment type="caution">
    <text evidence="1">The sequence shown here is derived from an EMBL/GenBank/DDBJ whole genome shotgun (WGS) entry which is preliminary data.</text>
</comment>
<protein>
    <submittedName>
        <fullName evidence="1">Uncharacterized protein</fullName>
    </submittedName>
</protein>
<proteinExistence type="predicted"/>
<accession>A0A8J7L4T2</accession>
<gene>
    <name evidence="1" type="ORF">I8751_08105</name>
</gene>
<sequence>MSQLNAKGAIAHTTIEWIPIKLKNTTVATSVAKLNSVAIALTFYQRCFLMTNNK</sequence>